<dbReference type="EMBL" id="BTSY01000007">
    <property type="protein sequence ID" value="GMT36157.1"/>
    <property type="molecule type" value="Genomic_DNA"/>
</dbReference>
<dbReference type="AlphaFoldDB" id="A0AAV5WVQ8"/>
<dbReference type="SUPFAM" id="SSF63712">
    <property type="entry name" value="Nicotinic receptor ligand binding domain-like"/>
    <property type="match status" value="1"/>
</dbReference>
<dbReference type="Gene3D" id="2.70.170.10">
    <property type="entry name" value="Neurotransmitter-gated ion-channel ligand-binding domain"/>
    <property type="match status" value="1"/>
</dbReference>
<feature type="domain" description="Neurotransmitter-gated ion-channel ligand-binding" evidence="1">
    <location>
        <begin position="5"/>
        <end position="65"/>
    </location>
</feature>
<gene>
    <name evidence="2" type="ORF">PFISCL1PPCAC_27454</name>
</gene>
<keyword evidence="3" id="KW-1185">Reference proteome</keyword>
<proteinExistence type="predicted"/>
<name>A0AAV5WVQ8_9BILA</name>
<evidence type="ECO:0000313" key="3">
    <source>
        <dbReference type="Proteomes" id="UP001432322"/>
    </source>
</evidence>
<evidence type="ECO:0000259" key="1">
    <source>
        <dbReference type="Pfam" id="PF02931"/>
    </source>
</evidence>
<sequence>SSSFTYVTFDAEEVTIDYTGKITGTIQFTATYNCDVQNGEFPFDEQLCMICFSLVGHRKEELSMNGFAVQPADLY</sequence>
<evidence type="ECO:0000313" key="2">
    <source>
        <dbReference type="EMBL" id="GMT36157.1"/>
    </source>
</evidence>
<feature type="non-terminal residue" evidence="2">
    <location>
        <position position="75"/>
    </location>
</feature>
<accession>A0AAV5WVQ8</accession>
<organism evidence="2 3">
    <name type="scientific">Pristionchus fissidentatus</name>
    <dbReference type="NCBI Taxonomy" id="1538716"/>
    <lineage>
        <taxon>Eukaryota</taxon>
        <taxon>Metazoa</taxon>
        <taxon>Ecdysozoa</taxon>
        <taxon>Nematoda</taxon>
        <taxon>Chromadorea</taxon>
        <taxon>Rhabditida</taxon>
        <taxon>Rhabditina</taxon>
        <taxon>Diplogasteromorpha</taxon>
        <taxon>Diplogasteroidea</taxon>
        <taxon>Neodiplogasteridae</taxon>
        <taxon>Pristionchus</taxon>
    </lineage>
</organism>
<dbReference type="GO" id="GO:0005230">
    <property type="term" value="F:extracellular ligand-gated monoatomic ion channel activity"/>
    <property type="evidence" value="ECO:0007669"/>
    <property type="project" value="InterPro"/>
</dbReference>
<dbReference type="Pfam" id="PF02931">
    <property type="entry name" value="Neur_chan_LBD"/>
    <property type="match status" value="1"/>
</dbReference>
<dbReference type="InterPro" id="IPR006202">
    <property type="entry name" value="Neur_chan_lig-bd"/>
</dbReference>
<dbReference type="Proteomes" id="UP001432322">
    <property type="component" value="Unassembled WGS sequence"/>
</dbReference>
<protein>
    <recommendedName>
        <fullName evidence="1">Neurotransmitter-gated ion-channel ligand-binding domain-containing protein</fullName>
    </recommendedName>
</protein>
<dbReference type="GO" id="GO:0016020">
    <property type="term" value="C:membrane"/>
    <property type="evidence" value="ECO:0007669"/>
    <property type="project" value="InterPro"/>
</dbReference>
<feature type="non-terminal residue" evidence="2">
    <location>
        <position position="1"/>
    </location>
</feature>
<reference evidence="2" key="1">
    <citation type="submission" date="2023-10" db="EMBL/GenBank/DDBJ databases">
        <title>Genome assembly of Pristionchus species.</title>
        <authorList>
            <person name="Yoshida K."/>
            <person name="Sommer R.J."/>
        </authorList>
    </citation>
    <scope>NUCLEOTIDE SEQUENCE</scope>
    <source>
        <strain evidence="2">RS5133</strain>
    </source>
</reference>
<dbReference type="InterPro" id="IPR036734">
    <property type="entry name" value="Neur_chan_lig-bd_sf"/>
</dbReference>
<comment type="caution">
    <text evidence="2">The sequence shown here is derived from an EMBL/GenBank/DDBJ whole genome shotgun (WGS) entry which is preliminary data.</text>
</comment>